<reference evidence="3" key="1">
    <citation type="submission" date="2011-04" db="EMBL/GenBank/DDBJ databases">
        <title>Evolution of plant cell wall degrading machinery underlies the functional diversity of forest fungi.</title>
        <authorList>
            <consortium name="US DOE Joint Genome Institute (JGI-PGF)"/>
            <person name="Eastwood D.C."/>
            <person name="Floudas D."/>
            <person name="Binder M."/>
            <person name="Majcherczyk A."/>
            <person name="Schneider P."/>
            <person name="Aerts A."/>
            <person name="Asiegbu F.O."/>
            <person name="Baker S.E."/>
            <person name="Barry K."/>
            <person name="Bendiksby M."/>
            <person name="Blumentritt M."/>
            <person name="Coutinho P.M."/>
            <person name="Cullen D."/>
            <person name="Cullen D."/>
            <person name="Gathman A."/>
            <person name="Goodell B."/>
            <person name="Henrissat B."/>
            <person name="Ihrmark K."/>
            <person name="Kauserud H."/>
            <person name="Kohler A."/>
            <person name="LaButti K."/>
            <person name="Lapidus A."/>
            <person name="Lavin J.L."/>
            <person name="Lee Y.-H."/>
            <person name="Lindquist E."/>
            <person name="Lilly W."/>
            <person name="Lucas S."/>
            <person name="Morin E."/>
            <person name="Murat C."/>
            <person name="Oguiza J.A."/>
            <person name="Park J."/>
            <person name="Pisabarro A.G."/>
            <person name="Riley R."/>
            <person name="Rosling A."/>
            <person name="Salamov A."/>
            <person name="Schmidt O."/>
            <person name="Schmutz J."/>
            <person name="Skrede I."/>
            <person name="Stenlid J."/>
            <person name="Wiebenga A."/>
            <person name="Xie X."/>
            <person name="Kues U."/>
            <person name="Hibbett D.S."/>
            <person name="Hoffmeister D."/>
            <person name="Hogberg N."/>
            <person name="Martin F."/>
            <person name="Grigoriev I.V."/>
            <person name="Watkinson S.C."/>
        </authorList>
    </citation>
    <scope>NUCLEOTIDE SEQUENCE</scope>
    <source>
        <strain evidence="3">S7.9</strain>
    </source>
</reference>
<proteinExistence type="predicted"/>
<dbReference type="SUPFAM" id="SSF51430">
    <property type="entry name" value="NAD(P)-linked oxidoreductase"/>
    <property type="match status" value="1"/>
</dbReference>
<dbReference type="GeneID" id="18817469"/>
<dbReference type="CDD" id="cd19075">
    <property type="entry name" value="AKR_AKR7A1-5"/>
    <property type="match status" value="1"/>
</dbReference>
<dbReference type="InterPro" id="IPR023210">
    <property type="entry name" value="NADP_OxRdtase_dom"/>
</dbReference>
<dbReference type="OrthoDB" id="2310150at2759"/>
<dbReference type="EMBL" id="GL945429">
    <property type="protein sequence ID" value="EGO29415.1"/>
    <property type="molecule type" value="Genomic_DNA"/>
</dbReference>
<dbReference type="RefSeq" id="XP_007313657.1">
    <property type="nucleotide sequence ID" value="XM_007313595.1"/>
</dbReference>
<dbReference type="PANTHER" id="PTHR43364">
    <property type="entry name" value="NADH-SPECIFIC METHYLGLYOXAL REDUCTASE-RELATED"/>
    <property type="match status" value="1"/>
</dbReference>
<keyword evidence="1" id="KW-0560">Oxidoreductase</keyword>
<dbReference type="PANTHER" id="PTHR43364:SF4">
    <property type="entry name" value="NAD(P)-LINKED OXIDOREDUCTASE SUPERFAMILY PROTEIN"/>
    <property type="match status" value="1"/>
</dbReference>
<dbReference type="Gene3D" id="3.20.20.100">
    <property type="entry name" value="NADP-dependent oxidoreductase domain"/>
    <property type="match status" value="1"/>
</dbReference>
<dbReference type="AlphaFoldDB" id="F8NGT3"/>
<protein>
    <recommendedName>
        <fullName evidence="2">NADP-dependent oxidoreductase domain-containing protein</fullName>
    </recommendedName>
</protein>
<name>F8NGT3_SERL9</name>
<evidence type="ECO:0000259" key="2">
    <source>
        <dbReference type="Pfam" id="PF00248"/>
    </source>
</evidence>
<feature type="domain" description="NADP-dependent oxidoreductase" evidence="2">
    <location>
        <begin position="7"/>
        <end position="311"/>
    </location>
</feature>
<accession>F8NGT3</accession>
<dbReference type="KEGG" id="sla:SERLADRAFT_457130"/>
<evidence type="ECO:0000256" key="1">
    <source>
        <dbReference type="ARBA" id="ARBA00023002"/>
    </source>
</evidence>
<dbReference type="InterPro" id="IPR050523">
    <property type="entry name" value="AKR_Detox_Biosynth"/>
</dbReference>
<dbReference type="Pfam" id="PF00248">
    <property type="entry name" value="Aldo_ket_red"/>
    <property type="match status" value="1"/>
</dbReference>
<gene>
    <name evidence="3" type="ORF">SERLADRAFT_457130</name>
</gene>
<dbReference type="InterPro" id="IPR036812">
    <property type="entry name" value="NAD(P)_OxRdtase_dom_sf"/>
</dbReference>
<dbReference type="Proteomes" id="UP000008064">
    <property type="component" value="Unassembled WGS sequence"/>
</dbReference>
<dbReference type="GO" id="GO:0016491">
    <property type="term" value="F:oxidoreductase activity"/>
    <property type="evidence" value="ECO:0007669"/>
    <property type="project" value="UniProtKB-KW"/>
</dbReference>
<organism>
    <name type="scientific">Serpula lacrymans var. lacrymans (strain S7.9)</name>
    <name type="common">Dry rot fungus</name>
    <dbReference type="NCBI Taxonomy" id="578457"/>
    <lineage>
        <taxon>Eukaryota</taxon>
        <taxon>Fungi</taxon>
        <taxon>Dikarya</taxon>
        <taxon>Basidiomycota</taxon>
        <taxon>Agaricomycotina</taxon>
        <taxon>Agaricomycetes</taxon>
        <taxon>Agaricomycetidae</taxon>
        <taxon>Boletales</taxon>
        <taxon>Coniophorineae</taxon>
        <taxon>Serpulaceae</taxon>
        <taxon>Serpula</taxon>
    </lineage>
</organism>
<dbReference type="HOGENOM" id="CLU_023205_1_1_1"/>
<sequence length="323" mass="35875">MSTRIELILGAGSFGKPGPKSNGARVHTVEQCREMVDAFVRYGHKKIDTARIYGGGTSEEFLGEIDVKGCTVDTKVYPMQPGDHAPARLRAIFRESIKALNGQKVHTLYLHAADRSVPYEDTLREVNEMHREGLLEEFGLSNFYAWEVAEIVGIAKRNDWIGPTVYEGCYNAVERTVETELLPCLRHFGIRFYAYSPLCGGLLVGKLLNETDLRNSTGGRWDPKVTDLAPTLHRIYAPLLPVLKELKEAAEKHGIPLPEVAQRWLQHHSLLQPGDAVILGAGSASQLEDNMKQCEGGPLSEDVVDMVNEAWAKAKANASYYAW</sequence>
<evidence type="ECO:0000313" key="3">
    <source>
        <dbReference type="EMBL" id="EGO29415.1"/>
    </source>
</evidence>